<evidence type="ECO:0000256" key="6">
    <source>
        <dbReference type="SAM" id="Phobius"/>
    </source>
</evidence>
<dbReference type="InterPro" id="IPR011701">
    <property type="entry name" value="MFS"/>
</dbReference>
<feature type="transmembrane region" description="Helical" evidence="6">
    <location>
        <begin position="396"/>
        <end position="416"/>
    </location>
</feature>
<protein>
    <submittedName>
        <fullName evidence="8">MFS transporter, DHA2 family, multidrug resistance protein</fullName>
    </submittedName>
</protein>
<evidence type="ECO:0000256" key="1">
    <source>
        <dbReference type="ARBA" id="ARBA00004141"/>
    </source>
</evidence>
<evidence type="ECO:0000256" key="4">
    <source>
        <dbReference type="ARBA" id="ARBA00022989"/>
    </source>
</evidence>
<dbReference type="InterPro" id="IPR020846">
    <property type="entry name" value="MFS_dom"/>
</dbReference>
<feature type="transmembrane region" description="Helical" evidence="6">
    <location>
        <begin position="148"/>
        <end position="169"/>
    </location>
</feature>
<feature type="transmembrane region" description="Helical" evidence="6">
    <location>
        <begin position="99"/>
        <end position="118"/>
    </location>
</feature>
<dbReference type="Pfam" id="PF07690">
    <property type="entry name" value="MFS_1"/>
    <property type="match status" value="1"/>
</dbReference>
<sequence>MVFYPLFNAFFLMIKKCRSRYHDDGMEMFVAMKPSSTAQTSIPSQEEGLPGSRRVWAVLSVSLAVVLSVLDGTLANVALPTIAHSLNASAQTSVWVVNGYQLAIIATLLPMAALGEFISYRKVFSAGVVVFTLSSLGCAMADSMSGLIAARVIQGVGAAAVMCCTSALLRHTYPAKTFGRGLARNAFVVTASSAAGPSICAAVLSVAPWEWLFVINFPIGILALVCARALPMTPRQPRKFDLQAIVLNALGMSLGVIGLNQLNESPALALTLILSAALCLWRLVKRCLGDESPLLPLDLFKIPRFRWAIAASFCMFAAQMCAFVALPFYMQHSLGRTIVQTGLLMTAWPVGSSLANLGLSSFVDRVQAGSLCATGAGLQIIGLILIVALPHGTRDLWLLCGLFLAGVGFGFFQSPNSRDMLSAPPRSRSGAAGGMQAAARVNGQAWGAALAGLCFSLSASEGDDLALSASIGFSLIALLLNLRRRRLFQTAPLAD</sequence>
<evidence type="ECO:0000256" key="2">
    <source>
        <dbReference type="ARBA" id="ARBA00022448"/>
    </source>
</evidence>
<reference evidence="8 9" key="1">
    <citation type="submission" date="2016-10" db="EMBL/GenBank/DDBJ databases">
        <authorList>
            <person name="de Groot N.N."/>
        </authorList>
    </citation>
    <scope>NUCLEOTIDE SEQUENCE [LARGE SCALE GENOMIC DNA]</scope>
    <source>
        <strain evidence="8 9">ATCC 29281</strain>
    </source>
</reference>
<dbReference type="AlphaFoldDB" id="A0A1H3VP28"/>
<keyword evidence="4 6" id="KW-1133">Transmembrane helix</keyword>
<dbReference type="Gene3D" id="1.20.1250.20">
    <property type="entry name" value="MFS general substrate transporter like domains"/>
    <property type="match status" value="1"/>
</dbReference>
<gene>
    <name evidence="8" type="ORF">SAMN02982996_00092</name>
</gene>
<dbReference type="PROSITE" id="PS50850">
    <property type="entry name" value="MFS"/>
    <property type="match status" value="1"/>
</dbReference>
<feature type="transmembrane region" description="Helical" evidence="6">
    <location>
        <begin position="181"/>
        <end position="205"/>
    </location>
</feature>
<evidence type="ECO:0000313" key="8">
    <source>
        <dbReference type="EMBL" id="SDZ75852.1"/>
    </source>
</evidence>
<feature type="transmembrane region" description="Helical" evidence="6">
    <location>
        <begin position="55"/>
        <end position="79"/>
    </location>
</feature>
<evidence type="ECO:0000313" key="9">
    <source>
        <dbReference type="Proteomes" id="UP000187280"/>
    </source>
</evidence>
<feature type="transmembrane region" description="Helical" evidence="6">
    <location>
        <begin position="265"/>
        <end position="284"/>
    </location>
</feature>
<evidence type="ECO:0000256" key="3">
    <source>
        <dbReference type="ARBA" id="ARBA00022692"/>
    </source>
</evidence>
<dbReference type="eggNOG" id="COG2814">
    <property type="taxonomic scope" value="Bacteria"/>
</dbReference>
<keyword evidence="5 6" id="KW-0472">Membrane</keyword>
<dbReference type="Gene3D" id="1.20.1720.10">
    <property type="entry name" value="Multidrug resistance protein D"/>
    <property type="match status" value="1"/>
</dbReference>
<feature type="transmembrane region" description="Helical" evidence="6">
    <location>
        <begin position="305"/>
        <end position="326"/>
    </location>
</feature>
<feature type="transmembrane region" description="Helical" evidence="6">
    <location>
        <begin position="465"/>
        <end position="482"/>
    </location>
</feature>
<dbReference type="PANTHER" id="PTHR42718:SF9">
    <property type="entry name" value="MAJOR FACILITATOR SUPERFAMILY MULTIDRUG TRANSPORTER MFSC"/>
    <property type="match status" value="1"/>
</dbReference>
<dbReference type="CDD" id="cd17321">
    <property type="entry name" value="MFS_MMR_MDR_like"/>
    <property type="match status" value="1"/>
</dbReference>
<dbReference type="PANTHER" id="PTHR42718">
    <property type="entry name" value="MAJOR FACILITATOR SUPERFAMILY MULTIDRUG TRANSPORTER MFSC"/>
    <property type="match status" value="1"/>
</dbReference>
<dbReference type="InterPro" id="IPR036259">
    <property type="entry name" value="MFS_trans_sf"/>
</dbReference>
<feature type="transmembrane region" description="Helical" evidence="6">
    <location>
        <begin position="211"/>
        <end position="230"/>
    </location>
</feature>
<dbReference type="GO" id="GO:0022857">
    <property type="term" value="F:transmembrane transporter activity"/>
    <property type="evidence" value="ECO:0007669"/>
    <property type="project" value="InterPro"/>
</dbReference>
<keyword evidence="9" id="KW-1185">Reference proteome</keyword>
<evidence type="ECO:0000259" key="7">
    <source>
        <dbReference type="PROSITE" id="PS50850"/>
    </source>
</evidence>
<feature type="transmembrane region" description="Helical" evidence="6">
    <location>
        <begin position="371"/>
        <end position="390"/>
    </location>
</feature>
<feature type="domain" description="Major facilitator superfamily (MFS) profile" evidence="7">
    <location>
        <begin position="57"/>
        <end position="486"/>
    </location>
</feature>
<dbReference type="STRING" id="71657.SAMN02982996_00092"/>
<feature type="transmembrane region" description="Helical" evidence="6">
    <location>
        <begin position="242"/>
        <end position="259"/>
    </location>
</feature>
<dbReference type="GO" id="GO:0016020">
    <property type="term" value="C:membrane"/>
    <property type="evidence" value="ECO:0007669"/>
    <property type="project" value="UniProtKB-SubCell"/>
</dbReference>
<dbReference type="Proteomes" id="UP000187280">
    <property type="component" value="Unassembled WGS sequence"/>
</dbReference>
<dbReference type="SUPFAM" id="SSF103473">
    <property type="entry name" value="MFS general substrate transporter"/>
    <property type="match status" value="1"/>
</dbReference>
<organism evidence="8 9">
    <name type="scientific">Lonsdalea quercina</name>
    <dbReference type="NCBI Taxonomy" id="71657"/>
    <lineage>
        <taxon>Bacteria</taxon>
        <taxon>Pseudomonadati</taxon>
        <taxon>Pseudomonadota</taxon>
        <taxon>Gammaproteobacteria</taxon>
        <taxon>Enterobacterales</taxon>
        <taxon>Pectobacteriaceae</taxon>
        <taxon>Lonsdalea</taxon>
    </lineage>
</organism>
<dbReference type="EMBL" id="FNQS01000001">
    <property type="protein sequence ID" value="SDZ75852.1"/>
    <property type="molecule type" value="Genomic_DNA"/>
</dbReference>
<proteinExistence type="predicted"/>
<accession>A0A1H3VP28</accession>
<keyword evidence="2" id="KW-0813">Transport</keyword>
<keyword evidence="3 6" id="KW-0812">Transmembrane</keyword>
<name>A0A1H3VP28_9GAMM</name>
<comment type="subcellular location">
    <subcellularLocation>
        <location evidence="1">Membrane</location>
        <topology evidence="1">Multi-pass membrane protein</topology>
    </subcellularLocation>
</comment>
<evidence type="ECO:0000256" key="5">
    <source>
        <dbReference type="ARBA" id="ARBA00023136"/>
    </source>
</evidence>